<accession>A0A4Y2RP71</accession>
<dbReference type="AlphaFoldDB" id="A0A4Y2RP71"/>
<reference evidence="1 2" key="1">
    <citation type="journal article" date="2019" name="Sci. Rep.">
        <title>Orb-weaving spider Araneus ventricosus genome elucidates the spidroin gene catalogue.</title>
        <authorList>
            <person name="Kono N."/>
            <person name="Nakamura H."/>
            <person name="Ohtoshi R."/>
            <person name="Moran D.A.P."/>
            <person name="Shinohara A."/>
            <person name="Yoshida Y."/>
            <person name="Fujiwara M."/>
            <person name="Mori M."/>
            <person name="Tomita M."/>
            <person name="Arakawa K."/>
        </authorList>
    </citation>
    <scope>NUCLEOTIDE SEQUENCE [LARGE SCALE GENOMIC DNA]</scope>
</reference>
<evidence type="ECO:0000313" key="1">
    <source>
        <dbReference type="EMBL" id="GBN77451.1"/>
    </source>
</evidence>
<gene>
    <name evidence="1" type="ORF">AVEN_22972_1</name>
</gene>
<evidence type="ECO:0000313" key="2">
    <source>
        <dbReference type="Proteomes" id="UP000499080"/>
    </source>
</evidence>
<proteinExistence type="predicted"/>
<sequence>MQSSGYLQSAKTLKYEALGFFISGKVRDRFGMAARIGNAPLRSTKSVQSNGSAKMATVQQKASLWFHESKSIVTVQRIIRLESIEIVSFQIDSRCAAGFLRWKETAMRQTVEKCSQSLVSSYPHWSVGLRTRETSRVPKRAEFPAFAMRLMSF</sequence>
<protein>
    <submittedName>
        <fullName evidence="1">Uncharacterized protein</fullName>
    </submittedName>
</protein>
<name>A0A4Y2RP71_ARAVE</name>
<organism evidence="1 2">
    <name type="scientific">Araneus ventricosus</name>
    <name type="common">Orbweaver spider</name>
    <name type="synonym">Epeira ventricosa</name>
    <dbReference type="NCBI Taxonomy" id="182803"/>
    <lineage>
        <taxon>Eukaryota</taxon>
        <taxon>Metazoa</taxon>
        <taxon>Ecdysozoa</taxon>
        <taxon>Arthropoda</taxon>
        <taxon>Chelicerata</taxon>
        <taxon>Arachnida</taxon>
        <taxon>Araneae</taxon>
        <taxon>Araneomorphae</taxon>
        <taxon>Entelegynae</taxon>
        <taxon>Araneoidea</taxon>
        <taxon>Araneidae</taxon>
        <taxon>Araneus</taxon>
    </lineage>
</organism>
<comment type="caution">
    <text evidence="1">The sequence shown here is derived from an EMBL/GenBank/DDBJ whole genome shotgun (WGS) entry which is preliminary data.</text>
</comment>
<keyword evidence="2" id="KW-1185">Reference proteome</keyword>
<dbReference type="Proteomes" id="UP000499080">
    <property type="component" value="Unassembled WGS sequence"/>
</dbReference>
<dbReference type="EMBL" id="BGPR01017849">
    <property type="protein sequence ID" value="GBN77451.1"/>
    <property type="molecule type" value="Genomic_DNA"/>
</dbReference>